<comment type="caution">
    <text evidence="2">The sequence shown here is derived from an EMBL/GenBank/DDBJ whole genome shotgun (WGS) entry which is preliminary data.</text>
</comment>
<gene>
    <name evidence="2" type="ORF">LKE05_03310</name>
</gene>
<feature type="transmembrane region" description="Helical" evidence="1">
    <location>
        <begin position="16"/>
        <end position="34"/>
    </location>
</feature>
<dbReference type="PANTHER" id="PTHR37804:SF1">
    <property type="entry name" value="CDAA REGULATORY PROTEIN CDAR"/>
    <property type="match status" value="1"/>
</dbReference>
<proteinExistence type="predicted"/>
<dbReference type="AlphaFoldDB" id="A0AAE3DXB3"/>
<reference evidence="2 3" key="1">
    <citation type="submission" date="2021-10" db="EMBL/GenBank/DDBJ databases">
        <title>Anaerobic single-cell dispensing facilitates the cultivation of human gut bacteria.</title>
        <authorList>
            <person name="Afrizal A."/>
        </authorList>
    </citation>
    <scope>NUCLEOTIDE SEQUENCE [LARGE SCALE GENOMIC DNA]</scope>
    <source>
        <strain evidence="2 3">CLA-AA-H232</strain>
    </source>
</reference>
<dbReference type="RefSeq" id="WP_022231029.1">
    <property type="nucleotide sequence ID" value="NZ_JAJEQM010000003.1"/>
</dbReference>
<dbReference type="EMBL" id="JAJEQM010000003">
    <property type="protein sequence ID" value="MCC2209825.1"/>
    <property type="molecule type" value="Genomic_DNA"/>
</dbReference>
<dbReference type="InterPro" id="IPR012505">
    <property type="entry name" value="YbbR"/>
</dbReference>
<evidence type="ECO:0000256" key="1">
    <source>
        <dbReference type="SAM" id="Phobius"/>
    </source>
</evidence>
<dbReference type="Gene3D" id="2.170.120.30">
    <property type="match status" value="2"/>
</dbReference>
<protein>
    <recommendedName>
        <fullName evidence="4">YbbR-like protein</fullName>
    </recommendedName>
</protein>
<keyword evidence="1" id="KW-0472">Membrane</keyword>
<keyword evidence="1" id="KW-0812">Transmembrane</keyword>
<name>A0AAE3DXB3_9FIRM</name>
<sequence>MTEKKANVTNTQKLKTVILSVFLAVIVWFMVIYVNDPDITTTVSDLNVRFVGEMSLRDKKLAVTGKDKIPELSVVVTGKRSDLMNFMDDIYVQVDVSDIDSTGEYNLSGVISIPTTRISVEKEKYGDIPITVEPLEMKDIEVTVKQTGMLKDKIVKSSVNNPTVTITGAKSEIDEVAGAIATVDVSSIQEDGVENVNYLLTDTNGELINKNETIESARSYVEVVNTIYDAKLLPVVPRLSAELDKEYILKADKSFATPASVTVGVDETNTDDKVIALIDKVPSDGFGEYELELSSGMYIPEDNKKVKYKLDIVKKAVAQLELTVQAQNVQSGLTAKINNKLIAQVWGEEGKITTDNVKAYVDVSGLGAGTYNLPVKIEGENVSFAENYTIEVTVE</sequence>
<accession>A0AAE3DXB3</accession>
<organism evidence="2 3">
    <name type="scientific">Hominilimicola fabiformis</name>
    <dbReference type="NCBI Taxonomy" id="2885356"/>
    <lineage>
        <taxon>Bacteria</taxon>
        <taxon>Bacillati</taxon>
        <taxon>Bacillota</taxon>
        <taxon>Clostridia</taxon>
        <taxon>Eubacteriales</taxon>
        <taxon>Oscillospiraceae</taxon>
        <taxon>Hominilimicola</taxon>
    </lineage>
</organism>
<evidence type="ECO:0000313" key="3">
    <source>
        <dbReference type="Proteomes" id="UP001198242"/>
    </source>
</evidence>
<dbReference type="Pfam" id="PF07949">
    <property type="entry name" value="YbbR"/>
    <property type="match status" value="1"/>
</dbReference>
<evidence type="ECO:0008006" key="4">
    <source>
        <dbReference type="Google" id="ProtNLM"/>
    </source>
</evidence>
<dbReference type="PANTHER" id="PTHR37804">
    <property type="entry name" value="CDAA REGULATORY PROTEIN CDAR"/>
    <property type="match status" value="1"/>
</dbReference>
<keyword evidence="1" id="KW-1133">Transmembrane helix</keyword>
<dbReference type="Gene3D" id="2.170.120.40">
    <property type="entry name" value="YbbR-like domain"/>
    <property type="match status" value="1"/>
</dbReference>
<keyword evidence="3" id="KW-1185">Reference proteome</keyword>
<dbReference type="InterPro" id="IPR053154">
    <property type="entry name" value="c-di-AMP_regulator"/>
</dbReference>
<evidence type="ECO:0000313" key="2">
    <source>
        <dbReference type="EMBL" id="MCC2209825.1"/>
    </source>
</evidence>
<dbReference type="Proteomes" id="UP001198242">
    <property type="component" value="Unassembled WGS sequence"/>
</dbReference>